<dbReference type="AlphaFoldDB" id="A0A452GVP5"/>
<dbReference type="InterPro" id="IPR036179">
    <property type="entry name" value="Ig-like_dom_sf"/>
</dbReference>
<feature type="region of interest" description="Disordered" evidence="4">
    <location>
        <begin position="67"/>
        <end position="92"/>
    </location>
</feature>
<evidence type="ECO:0000256" key="4">
    <source>
        <dbReference type="SAM" id="MobiDB-lite"/>
    </source>
</evidence>
<dbReference type="InterPro" id="IPR007110">
    <property type="entry name" value="Ig-like_dom"/>
</dbReference>
<evidence type="ECO:0000256" key="2">
    <source>
        <dbReference type="ARBA" id="ARBA00023130"/>
    </source>
</evidence>
<keyword evidence="1" id="KW-0391">Immunity</keyword>
<reference evidence="6" key="3">
    <citation type="submission" date="2025-09" db="UniProtKB">
        <authorList>
            <consortium name="Ensembl"/>
        </authorList>
    </citation>
    <scope>IDENTIFICATION</scope>
</reference>
<evidence type="ECO:0000256" key="3">
    <source>
        <dbReference type="ARBA" id="ARBA00043265"/>
    </source>
</evidence>
<dbReference type="Ensembl" id="ENSGAGT00000006953.1">
    <property type="protein sequence ID" value="ENSGAGP00000005966.1"/>
    <property type="gene ID" value="ENSGAGG00000004850.1"/>
</dbReference>
<reference evidence="6" key="2">
    <citation type="submission" date="2025-08" db="UniProtKB">
        <authorList>
            <consortium name="Ensembl"/>
        </authorList>
    </citation>
    <scope>IDENTIFICATION</scope>
</reference>
<protein>
    <recommendedName>
        <fullName evidence="5">Ig-like domain-containing protein</fullName>
    </recommendedName>
</protein>
<evidence type="ECO:0000259" key="5">
    <source>
        <dbReference type="PROSITE" id="PS50835"/>
    </source>
</evidence>
<organism evidence="6 7">
    <name type="scientific">Gopherus agassizii</name>
    <name type="common">Agassiz's desert tortoise</name>
    <dbReference type="NCBI Taxonomy" id="38772"/>
    <lineage>
        <taxon>Eukaryota</taxon>
        <taxon>Metazoa</taxon>
        <taxon>Chordata</taxon>
        <taxon>Craniata</taxon>
        <taxon>Vertebrata</taxon>
        <taxon>Euteleostomi</taxon>
        <taxon>Archelosauria</taxon>
        <taxon>Testudinata</taxon>
        <taxon>Testudines</taxon>
        <taxon>Cryptodira</taxon>
        <taxon>Durocryptodira</taxon>
        <taxon>Testudinoidea</taxon>
        <taxon>Testudinidae</taxon>
        <taxon>Gopherus</taxon>
    </lineage>
</organism>
<evidence type="ECO:0000313" key="6">
    <source>
        <dbReference type="Ensembl" id="ENSGAGP00000005966.1"/>
    </source>
</evidence>
<keyword evidence="2" id="KW-1064">Adaptive immunity</keyword>
<dbReference type="SMART" id="SM00406">
    <property type="entry name" value="IGv"/>
    <property type="match status" value="1"/>
</dbReference>
<evidence type="ECO:0000256" key="1">
    <source>
        <dbReference type="ARBA" id="ARBA00022859"/>
    </source>
</evidence>
<dbReference type="InterPro" id="IPR013783">
    <property type="entry name" value="Ig-like_fold"/>
</dbReference>
<dbReference type="GO" id="GO:0005576">
    <property type="term" value="C:extracellular region"/>
    <property type="evidence" value="ECO:0007669"/>
    <property type="project" value="UniProtKB-ARBA"/>
</dbReference>
<dbReference type="STRING" id="38772.ENSGAGP00000005966"/>
<dbReference type="PANTHER" id="PTHR23266">
    <property type="entry name" value="IMMUNOGLOBULIN HEAVY CHAIN"/>
    <property type="match status" value="1"/>
</dbReference>
<feature type="compositionally biased region" description="Basic and acidic residues" evidence="4">
    <location>
        <begin position="75"/>
        <end position="84"/>
    </location>
</feature>
<dbReference type="SUPFAM" id="SSF48726">
    <property type="entry name" value="Immunoglobulin"/>
    <property type="match status" value="1"/>
</dbReference>
<dbReference type="FunFam" id="2.60.40.10:FF:001878">
    <property type="entry name" value="Immunoglobulin heavy variable 1-4"/>
    <property type="match status" value="1"/>
</dbReference>
<name>A0A452GVP5_9SAUR</name>
<dbReference type="Gene3D" id="2.60.40.10">
    <property type="entry name" value="Immunoglobulins"/>
    <property type="match status" value="1"/>
</dbReference>
<dbReference type="Proteomes" id="UP000291020">
    <property type="component" value="Unassembled WGS sequence"/>
</dbReference>
<reference evidence="7" key="1">
    <citation type="journal article" date="2017" name="PLoS ONE">
        <title>The Agassiz's desert tortoise genome provides a resource for the conservation of a threatened species.</title>
        <authorList>
            <person name="Tollis M."/>
            <person name="DeNardo D.F."/>
            <person name="Cornelius J.A."/>
            <person name="Dolby G.A."/>
            <person name="Edwards T."/>
            <person name="Henen B.T."/>
            <person name="Karl A.E."/>
            <person name="Murphy R.W."/>
            <person name="Kusumi K."/>
        </authorList>
    </citation>
    <scope>NUCLEOTIDE SEQUENCE [LARGE SCALE GENOMIC DNA]</scope>
</reference>
<feature type="domain" description="Ig-like" evidence="5">
    <location>
        <begin position="128"/>
        <end position="229"/>
    </location>
</feature>
<dbReference type="InterPro" id="IPR050199">
    <property type="entry name" value="IgHV"/>
</dbReference>
<dbReference type="SMART" id="SM00409">
    <property type="entry name" value="IG"/>
    <property type="match status" value="1"/>
</dbReference>
<dbReference type="GO" id="GO:0019814">
    <property type="term" value="C:immunoglobulin complex"/>
    <property type="evidence" value="ECO:0007669"/>
    <property type="project" value="UniProtKB-KW"/>
</dbReference>
<proteinExistence type="predicted"/>
<dbReference type="GO" id="GO:0002250">
    <property type="term" value="P:adaptive immune response"/>
    <property type="evidence" value="ECO:0007669"/>
    <property type="project" value="UniProtKB-KW"/>
</dbReference>
<dbReference type="InterPro" id="IPR003599">
    <property type="entry name" value="Ig_sub"/>
</dbReference>
<keyword evidence="7" id="KW-1185">Reference proteome</keyword>
<sequence>MQLVDSVTHLPLHLTARFSATCPGSHFILSPRPTPSSPTYANELPGAQFIAQSWPLTLLRVSAGPQLPIPPGDRAASRRHDPQPGHRLPPAAPNGYGWDLRCGSVPGTACSLITAPPGIAAAFPLYFPSAGAYSQVSLVESGGGVKKPGETLRLTCTVSGFSLTSYGVHWVRQAVGKGLDWMGVIWSSGSNNYNDALKSRLTISRDTSKSHVFLQLSGLQPRDNSVYYCARHTVRGNLDIQT</sequence>
<dbReference type="Pfam" id="PF07686">
    <property type="entry name" value="V-set"/>
    <property type="match status" value="1"/>
</dbReference>
<evidence type="ECO:0000313" key="7">
    <source>
        <dbReference type="Proteomes" id="UP000291020"/>
    </source>
</evidence>
<dbReference type="PROSITE" id="PS50835">
    <property type="entry name" value="IG_LIKE"/>
    <property type="match status" value="1"/>
</dbReference>
<accession>A0A452GVP5</accession>
<keyword evidence="3" id="KW-1280">Immunoglobulin</keyword>
<dbReference type="InterPro" id="IPR013106">
    <property type="entry name" value="Ig_V-set"/>
</dbReference>